<evidence type="ECO:0000313" key="1">
    <source>
        <dbReference type="EMBL" id="RNA20356.1"/>
    </source>
</evidence>
<accession>A0A3M7RA03</accession>
<reference evidence="1 2" key="1">
    <citation type="journal article" date="2018" name="Sci. Rep.">
        <title>Genomic signatures of local adaptation to the degree of environmental predictability in rotifers.</title>
        <authorList>
            <person name="Franch-Gras L."/>
            <person name="Hahn C."/>
            <person name="Garcia-Roger E.M."/>
            <person name="Carmona M.J."/>
            <person name="Serra M."/>
            <person name="Gomez A."/>
        </authorList>
    </citation>
    <scope>NUCLEOTIDE SEQUENCE [LARGE SCALE GENOMIC DNA]</scope>
    <source>
        <strain evidence="1">HYR1</strain>
    </source>
</reference>
<keyword evidence="2" id="KW-1185">Reference proteome</keyword>
<comment type="caution">
    <text evidence="1">The sequence shown here is derived from an EMBL/GenBank/DDBJ whole genome shotgun (WGS) entry which is preliminary data.</text>
</comment>
<dbReference type="Proteomes" id="UP000276133">
    <property type="component" value="Unassembled WGS sequence"/>
</dbReference>
<dbReference type="AlphaFoldDB" id="A0A3M7RA03"/>
<evidence type="ECO:0000313" key="2">
    <source>
        <dbReference type="Proteomes" id="UP000276133"/>
    </source>
</evidence>
<name>A0A3M7RA03_BRAPC</name>
<gene>
    <name evidence="1" type="ORF">BpHYR1_018350</name>
</gene>
<protein>
    <submittedName>
        <fullName evidence="1">Uncharacterized protein</fullName>
    </submittedName>
</protein>
<organism evidence="1 2">
    <name type="scientific">Brachionus plicatilis</name>
    <name type="common">Marine rotifer</name>
    <name type="synonym">Brachionus muelleri</name>
    <dbReference type="NCBI Taxonomy" id="10195"/>
    <lineage>
        <taxon>Eukaryota</taxon>
        <taxon>Metazoa</taxon>
        <taxon>Spiralia</taxon>
        <taxon>Gnathifera</taxon>
        <taxon>Rotifera</taxon>
        <taxon>Eurotatoria</taxon>
        <taxon>Monogononta</taxon>
        <taxon>Pseudotrocha</taxon>
        <taxon>Ploima</taxon>
        <taxon>Brachionidae</taxon>
        <taxon>Brachionus</taxon>
    </lineage>
</organism>
<sequence>MLTYSKVMKYQIRVYFPQLFIKDNVYKSNDCKQRGVNVSLKKIVSFAKINIQLASINIF</sequence>
<dbReference type="EMBL" id="REGN01003873">
    <property type="protein sequence ID" value="RNA20356.1"/>
    <property type="molecule type" value="Genomic_DNA"/>
</dbReference>
<proteinExistence type="predicted"/>